<dbReference type="Gene3D" id="1.10.287.130">
    <property type="match status" value="1"/>
</dbReference>
<evidence type="ECO:0000256" key="5">
    <source>
        <dbReference type="ARBA" id="ARBA00022553"/>
    </source>
</evidence>
<dbReference type="Gene3D" id="6.10.340.10">
    <property type="match status" value="1"/>
</dbReference>
<dbReference type="InterPro" id="IPR003594">
    <property type="entry name" value="HATPase_dom"/>
</dbReference>
<evidence type="ECO:0000313" key="25">
    <source>
        <dbReference type="EMBL" id="RAM03860.1"/>
    </source>
</evidence>
<keyword evidence="5 17" id="KW-0597">Phosphoprotein</keyword>
<evidence type="ECO:0000256" key="7">
    <source>
        <dbReference type="ARBA" id="ARBA00022692"/>
    </source>
</evidence>
<dbReference type="GO" id="GO:0005886">
    <property type="term" value="C:plasma membrane"/>
    <property type="evidence" value="ECO:0007669"/>
    <property type="project" value="UniProtKB-SubCell"/>
</dbReference>
<dbReference type="CDD" id="cd06225">
    <property type="entry name" value="HAMP"/>
    <property type="match status" value="1"/>
</dbReference>
<feature type="domain" description="Histidine kinase" evidence="19">
    <location>
        <begin position="506"/>
        <end position="731"/>
    </location>
</feature>
<feature type="transmembrane region" description="Helical" evidence="18">
    <location>
        <begin position="294"/>
        <end position="311"/>
    </location>
</feature>
<dbReference type="PROSITE" id="PS50885">
    <property type="entry name" value="HAMP"/>
    <property type="match status" value="1"/>
</dbReference>
<dbReference type="InterPro" id="IPR000700">
    <property type="entry name" value="PAS-assoc_C"/>
</dbReference>
<protein>
    <recommendedName>
        <fullName evidence="15">Sensory/regulatory protein RpfC</fullName>
        <ecNumber evidence="3">2.7.13.3</ecNumber>
    </recommendedName>
</protein>
<keyword evidence="7 18" id="KW-0812">Transmembrane</keyword>
<dbReference type="Proteomes" id="UP000248798">
    <property type="component" value="Unassembled WGS sequence"/>
</dbReference>
<dbReference type="InterPro" id="IPR036097">
    <property type="entry name" value="HisK_dim/P_sf"/>
</dbReference>
<dbReference type="SMART" id="SM00304">
    <property type="entry name" value="HAMP"/>
    <property type="match status" value="1"/>
</dbReference>
<dbReference type="SMART" id="SM00388">
    <property type="entry name" value="HisKA"/>
    <property type="match status" value="1"/>
</dbReference>
<dbReference type="Pfam" id="PF00512">
    <property type="entry name" value="HisKA"/>
    <property type="match status" value="1"/>
</dbReference>
<keyword evidence="10" id="KW-0067">ATP-binding</keyword>
<dbReference type="AlphaFoldDB" id="A0A328FJ73"/>
<evidence type="ECO:0000256" key="3">
    <source>
        <dbReference type="ARBA" id="ARBA00012438"/>
    </source>
</evidence>
<comment type="caution">
    <text evidence="25">The sequence shown here is derived from an EMBL/GenBank/DDBJ whole genome shotgun (WGS) entry which is preliminary data.</text>
</comment>
<dbReference type="Pfam" id="PF02518">
    <property type="entry name" value="HATPase_c"/>
    <property type="match status" value="1"/>
</dbReference>
<evidence type="ECO:0000256" key="14">
    <source>
        <dbReference type="ARBA" id="ARBA00064003"/>
    </source>
</evidence>
<proteinExistence type="predicted"/>
<evidence type="ECO:0000259" key="23">
    <source>
        <dbReference type="PROSITE" id="PS50885"/>
    </source>
</evidence>
<dbReference type="Pfam" id="PF01627">
    <property type="entry name" value="Hpt"/>
    <property type="match status" value="1"/>
</dbReference>
<dbReference type="Pfam" id="PF13426">
    <property type="entry name" value="PAS_9"/>
    <property type="match status" value="1"/>
</dbReference>
<reference evidence="25 26" key="1">
    <citation type="submission" date="2018-06" db="EMBL/GenBank/DDBJ databases">
        <title>Complete Genome Sequence of Desulfobacter hydrogenophilus (DSM3380).</title>
        <authorList>
            <person name="Marietou A."/>
            <person name="Schreiber L."/>
            <person name="Marshall I."/>
            <person name="Jorgensen B."/>
        </authorList>
    </citation>
    <scope>NUCLEOTIDE SEQUENCE [LARGE SCALE GENOMIC DNA]</scope>
    <source>
        <strain evidence="25 26">DSM 3380</strain>
    </source>
</reference>
<dbReference type="SMART" id="SM00086">
    <property type="entry name" value="PAC"/>
    <property type="match status" value="1"/>
</dbReference>
<gene>
    <name evidence="25" type="ORF">DO021_00065</name>
</gene>
<dbReference type="PANTHER" id="PTHR45339:SF5">
    <property type="entry name" value="HISTIDINE KINASE"/>
    <property type="match status" value="1"/>
</dbReference>
<evidence type="ECO:0000259" key="24">
    <source>
        <dbReference type="PROSITE" id="PS50894"/>
    </source>
</evidence>
<dbReference type="CDD" id="cd00082">
    <property type="entry name" value="HisKA"/>
    <property type="match status" value="1"/>
</dbReference>
<feature type="domain" description="PAS" evidence="21">
    <location>
        <begin position="362"/>
        <end position="399"/>
    </location>
</feature>
<dbReference type="PROSITE" id="PS50110">
    <property type="entry name" value="RESPONSE_REGULATORY"/>
    <property type="match status" value="1"/>
</dbReference>
<dbReference type="InterPro" id="IPR003661">
    <property type="entry name" value="HisK_dim/P_dom"/>
</dbReference>
<dbReference type="CDD" id="cd17546">
    <property type="entry name" value="REC_hyHK_CKI1_RcsC-like"/>
    <property type="match status" value="1"/>
</dbReference>
<evidence type="ECO:0000256" key="11">
    <source>
        <dbReference type="ARBA" id="ARBA00022989"/>
    </source>
</evidence>
<dbReference type="SUPFAM" id="SSF158472">
    <property type="entry name" value="HAMP domain-like"/>
    <property type="match status" value="1"/>
</dbReference>
<evidence type="ECO:0000259" key="22">
    <source>
        <dbReference type="PROSITE" id="PS50113"/>
    </source>
</evidence>
<evidence type="ECO:0000256" key="1">
    <source>
        <dbReference type="ARBA" id="ARBA00000085"/>
    </source>
</evidence>
<dbReference type="InterPro" id="IPR004358">
    <property type="entry name" value="Sig_transdc_His_kin-like_C"/>
</dbReference>
<evidence type="ECO:0000256" key="9">
    <source>
        <dbReference type="ARBA" id="ARBA00022777"/>
    </source>
</evidence>
<dbReference type="InterPro" id="IPR003660">
    <property type="entry name" value="HAMP_dom"/>
</dbReference>
<organism evidence="25 26">
    <name type="scientific">Desulfobacter hydrogenophilus</name>
    <dbReference type="NCBI Taxonomy" id="2291"/>
    <lineage>
        <taxon>Bacteria</taxon>
        <taxon>Pseudomonadati</taxon>
        <taxon>Thermodesulfobacteriota</taxon>
        <taxon>Desulfobacteria</taxon>
        <taxon>Desulfobacterales</taxon>
        <taxon>Desulfobacteraceae</taxon>
        <taxon>Desulfobacter</taxon>
    </lineage>
</organism>
<dbReference type="Pfam" id="PF00072">
    <property type="entry name" value="Response_reg"/>
    <property type="match status" value="1"/>
</dbReference>
<evidence type="ECO:0000256" key="16">
    <source>
        <dbReference type="PROSITE-ProRule" id="PRU00110"/>
    </source>
</evidence>
<feature type="modified residue" description="4-aspartylphosphate" evidence="17">
    <location>
        <position position="815"/>
    </location>
</feature>
<dbReference type="InterPro" id="IPR036890">
    <property type="entry name" value="HATPase_C_sf"/>
</dbReference>
<dbReference type="InterPro" id="IPR011006">
    <property type="entry name" value="CheY-like_superfamily"/>
</dbReference>
<dbReference type="CDD" id="cd00130">
    <property type="entry name" value="PAS"/>
    <property type="match status" value="1"/>
</dbReference>
<accession>A0A328FJ73</accession>
<dbReference type="Pfam" id="PF02743">
    <property type="entry name" value="dCache_1"/>
    <property type="match status" value="1"/>
</dbReference>
<keyword evidence="6" id="KW-0808">Transferase</keyword>
<dbReference type="PROSITE" id="PS50112">
    <property type="entry name" value="PAS"/>
    <property type="match status" value="1"/>
</dbReference>
<dbReference type="InterPro" id="IPR000014">
    <property type="entry name" value="PAS"/>
</dbReference>
<dbReference type="InterPro" id="IPR035965">
    <property type="entry name" value="PAS-like_dom_sf"/>
</dbReference>
<evidence type="ECO:0000256" key="4">
    <source>
        <dbReference type="ARBA" id="ARBA00022475"/>
    </source>
</evidence>
<dbReference type="InterPro" id="IPR001789">
    <property type="entry name" value="Sig_transdc_resp-reg_receiver"/>
</dbReference>
<dbReference type="PROSITE" id="PS50894">
    <property type="entry name" value="HPT"/>
    <property type="match status" value="1"/>
</dbReference>
<feature type="domain" description="HPt" evidence="24">
    <location>
        <begin position="913"/>
        <end position="1006"/>
    </location>
</feature>
<keyword evidence="13 18" id="KW-0472">Membrane</keyword>
<name>A0A328FJ73_9BACT</name>
<dbReference type="SMART" id="SM00448">
    <property type="entry name" value="REC"/>
    <property type="match status" value="1"/>
</dbReference>
<dbReference type="SUPFAM" id="SSF55785">
    <property type="entry name" value="PYP-like sensor domain (PAS domain)"/>
    <property type="match status" value="1"/>
</dbReference>
<dbReference type="EC" id="2.7.13.3" evidence="3"/>
<keyword evidence="12" id="KW-0902">Two-component regulatory system</keyword>
<dbReference type="CDD" id="cd12913">
    <property type="entry name" value="PDC1_MCP_like"/>
    <property type="match status" value="1"/>
</dbReference>
<dbReference type="Gene3D" id="1.20.120.160">
    <property type="entry name" value="HPT domain"/>
    <property type="match status" value="1"/>
</dbReference>
<evidence type="ECO:0000256" key="15">
    <source>
        <dbReference type="ARBA" id="ARBA00068150"/>
    </source>
</evidence>
<evidence type="ECO:0000256" key="18">
    <source>
        <dbReference type="SAM" id="Phobius"/>
    </source>
</evidence>
<feature type="modified residue" description="Phosphohistidine" evidence="16">
    <location>
        <position position="952"/>
    </location>
</feature>
<dbReference type="Gene3D" id="3.30.565.10">
    <property type="entry name" value="Histidine kinase-like ATPase, C-terminal domain"/>
    <property type="match status" value="1"/>
</dbReference>
<dbReference type="CDD" id="cd16922">
    <property type="entry name" value="HATPase_EvgS-ArcB-TorS-like"/>
    <property type="match status" value="1"/>
</dbReference>
<comment type="catalytic activity">
    <reaction evidence="1">
        <text>ATP + protein L-histidine = ADP + protein N-phospho-L-histidine.</text>
        <dbReference type="EC" id="2.7.13.3"/>
    </reaction>
</comment>
<keyword evidence="9" id="KW-0418">Kinase</keyword>
<evidence type="ECO:0000256" key="8">
    <source>
        <dbReference type="ARBA" id="ARBA00022741"/>
    </source>
</evidence>
<comment type="subunit">
    <text evidence="14">At low DSF concentrations, interacts with RpfF.</text>
</comment>
<dbReference type="EMBL" id="QLNI01000001">
    <property type="protein sequence ID" value="RAM03860.1"/>
    <property type="molecule type" value="Genomic_DNA"/>
</dbReference>
<dbReference type="NCBIfam" id="TIGR00229">
    <property type="entry name" value="sensory_box"/>
    <property type="match status" value="1"/>
</dbReference>
<dbReference type="SUPFAM" id="SSF47226">
    <property type="entry name" value="Histidine-containing phosphotransfer domain, HPT domain"/>
    <property type="match status" value="1"/>
</dbReference>
<sequence length="1015" mass="113531">MVFNRIWGFFQTTIFFSNPASDPFTVLYWGDTRVSPKIKHDIYLMSAIWPLLSTVKDRTPESEAIYVVTETSFTLYYPNTHMVEKLKPIQEYEIKDGIWYRMARPENNPGRETIWTPVYQDEAGKGLMTSAVTPIYGEHGDFLGVAGIDITLDRMIEDILGNHSPGHDPSTGMFSFIVDHQGRIIAFSGEQSAALGLPPRPPDIGYGDLLGQNRLDSQYEAVRDIAEAIASKKRTIHRLELDHDPMLLSSRVIPSTGWHLCIVTPESFILSSVRQTREAIEAAVDNMNLRFREMIFISLLICVMCIVIFLSKQVIIPMNRLIQGAGRVRDGDLSVRLEPGGRDEMGQLTWMFNTMVGELEKSQARYKDIFQYAVEGIFQSTPDNRLLSANPAMARIFGFDSPGQMVAQVTDIESLYLYPEQRRKFIRMVKEKRAVSGFEVKCFKKDGSVIWTSLSARAVLDPQGELLYILGSGEDITERKKADTAVKQASELAREASQAKSRFLATMSHEIRTPVNAIMGMTDLTLSTALNQEQRKYLKVVHHSSEHLLSLIDDILDISAIEAKKVEIEHQPFDPDRLITEVVDMFSNAAARKDIHLSHTVKGLPKGLKGDPARLRQILANLVGNAVKFTQDGSVVITAEPAPNDQERTISGTVPIRFSVRDTGIGIPEGRADTIFQEFTQLESSLSRTYGGTGLGLAICKKLVDLMGGTIWVARAEPCGSIFYFSICLEPARKEDIPVSVPFQSRQRNDGSQTAPKDGIYLKSRRILVAEDFQINQDVIRPVLEKQGIKVTMVSNGQKAVQAVRENQYDLILMDIEMPVMDDLEATRKIRKMDNPQKSSIPIAALTAHALKGDKERFLAAGMDEYITKPVQTGRLIQTISQLLSTGTDDEFQGLTEPKYFDPDRALSLVDHDDELLLITCRSILTHLPVYLEELDRTVKQKSHKETARLAHSIKSAAKSMGADKLAAMAFELEQAGDRQNEKETARLLDGFKPAALDMLAQVSSFTDKRVPLNI</sequence>
<evidence type="ECO:0000256" key="17">
    <source>
        <dbReference type="PROSITE-ProRule" id="PRU00169"/>
    </source>
</evidence>
<dbReference type="InterPro" id="IPR008207">
    <property type="entry name" value="Sig_transdc_His_kin_Hpt_dom"/>
</dbReference>
<evidence type="ECO:0000256" key="10">
    <source>
        <dbReference type="ARBA" id="ARBA00022840"/>
    </source>
</evidence>
<evidence type="ECO:0000256" key="6">
    <source>
        <dbReference type="ARBA" id="ARBA00022679"/>
    </source>
</evidence>
<dbReference type="GO" id="GO:0000155">
    <property type="term" value="F:phosphorelay sensor kinase activity"/>
    <property type="evidence" value="ECO:0007669"/>
    <property type="project" value="InterPro"/>
</dbReference>
<dbReference type="SUPFAM" id="SSF47384">
    <property type="entry name" value="Homodimeric domain of signal transducing histidine kinase"/>
    <property type="match status" value="1"/>
</dbReference>
<dbReference type="GO" id="GO:0005524">
    <property type="term" value="F:ATP binding"/>
    <property type="evidence" value="ECO:0007669"/>
    <property type="project" value="UniProtKB-KW"/>
</dbReference>
<evidence type="ECO:0000259" key="20">
    <source>
        <dbReference type="PROSITE" id="PS50110"/>
    </source>
</evidence>
<dbReference type="InterPro" id="IPR005467">
    <property type="entry name" value="His_kinase_dom"/>
</dbReference>
<dbReference type="FunFam" id="3.30.565.10:FF:000010">
    <property type="entry name" value="Sensor histidine kinase RcsC"/>
    <property type="match status" value="1"/>
</dbReference>
<dbReference type="InterPro" id="IPR033479">
    <property type="entry name" value="dCache_1"/>
</dbReference>
<evidence type="ECO:0000256" key="13">
    <source>
        <dbReference type="ARBA" id="ARBA00023136"/>
    </source>
</evidence>
<comment type="subcellular location">
    <subcellularLocation>
        <location evidence="2">Cell membrane</location>
        <topology evidence="2">Multi-pass membrane protein</topology>
    </subcellularLocation>
</comment>
<dbReference type="SUPFAM" id="SSF52172">
    <property type="entry name" value="CheY-like"/>
    <property type="match status" value="1"/>
</dbReference>
<evidence type="ECO:0000313" key="26">
    <source>
        <dbReference type="Proteomes" id="UP000248798"/>
    </source>
</evidence>
<feature type="domain" description="Response regulatory" evidence="20">
    <location>
        <begin position="766"/>
        <end position="884"/>
    </location>
</feature>
<dbReference type="InterPro" id="IPR001610">
    <property type="entry name" value="PAC"/>
</dbReference>
<keyword evidence="11 18" id="KW-1133">Transmembrane helix</keyword>
<evidence type="ECO:0000259" key="21">
    <source>
        <dbReference type="PROSITE" id="PS50112"/>
    </source>
</evidence>
<dbReference type="PANTHER" id="PTHR45339">
    <property type="entry name" value="HYBRID SIGNAL TRANSDUCTION HISTIDINE KINASE J"/>
    <property type="match status" value="1"/>
</dbReference>
<dbReference type="SUPFAM" id="SSF55874">
    <property type="entry name" value="ATPase domain of HSP90 chaperone/DNA topoisomerase II/histidine kinase"/>
    <property type="match status" value="1"/>
</dbReference>
<feature type="domain" description="HAMP" evidence="23">
    <location>
        <begin position="312"/>
        <end position="364"/>
    </location>
</feature>
<dbReference type="InterPro" id="IPR036641">
    <property type="entry name" value="HPT_dom_sf"/>
</dbReference>
<keyword evidence="8" id="KW-0547">Nucleotide-binding</keyword>
<dbReference type="SMART" id="SM00091">
    <property type="entry name" value="PAS"/>
    <property type="match status" value="1"/>
</dbReference>
<dbReference type="Gene3D" id="3.40.50.2300">
    <property type="match status" value="1"/>
</dbReference>
<dbReference type="SMART" id="SM00387">
    <property type="entry name" value="HATPase_c"/>
    <property type="match status" value="1"/>
</dbReference>
<dbReference type="Pfam" id="PF00672">
    <property type="entry name" value="HAMP"/>
    <property type="match status" value="1"/>
</dbReference>
<dbReference type="PROSITE" id="PS50109">
    <property type="entry name" value="HIS_KIN"/>
    <property type="match status" value="1"/>
</dbReference>
<dbReference type="FunFam" id="1.10.287.130:FF:000002">
    <property type="entry name" value="Two-component osmosensing histidine kinase"/>
    <property type="match status" value="1"/>
</dbReference>
<dbReference type="PROSITE" id="PS50113">
    <property type="entry name" value="PAC"/>
    <property type="match status" value="1"/>
</dbReference>
<dbReference type="PRINTS" id="PR00344">
    <property type="entry name" value="BCTRLSENSOR"/>
</dbReference>
<dbReference type="Gene3D" id="3.30.450.20">
    <property type="entry name" value="PAS domain"/>
    <property type="match status" value="3"/>
</dbReference>
<feature type="domain" description="PAC" evidence="22">
    <location>
        <begin position="436"/>
        <end position="488"/>
    </location>
</feature>
<evidence type="ECO:0000259" key="19">
    <source>
        <dbReference type="PROSITE" id="PS50109"/>
    </source>
</evidence>
<keyword evidence="4" id="KW-1003">Cell membrane</keyword>
<evidence type="ECO:0000256" key="2">
    <source>
        <dbReference type="ARBA" id="ARBA00004651"/>
    </source>
</evidence>
<evidence type="ECO:0000256" key="12">
    <source>
        <dbReference type="ARBA" id="ARBA00023012"/>
    </source>
</evidence>